<gene>
    <name evidence="2" type="ORF">GA0070604_1362</name>
</gene>
<proteinExistence type="predicted"/>
<protein>
    <submittedName>
        <fullName evidence="2">CubicO group peptidase, beta-lactamase class C family</fullName>
    </submittedName>
</protein>
<dbReference type="OrthoDB" id="3325701at2"/>
<dbReference type="STRING" id="227316.GA0070604_1362"/>
<accession>A0A1C6TYJ5</accession>
<dbReference type="Pfam" id="PF00144">
    <property type="entry name" value="Beta-lactamase"/>
    <property type="match status" value="1"/>
</dbReference>
<dbReference type="Proteomes" id="UP000199696">
    <property type="component" value="Unassembled WGS sequence"/>
</dbReference>
<dbReference type="PANTHER" id="PTHR43283:SF3">
    <property type="entry name" value="BETA-LACTAMASE FAMILY PROTEIN (AFU_ORTHOLOGUE AFUA_5G07500)"/>
    <property type="match status" value="1"/>
</dbReference>
<organism evidence="2 3">
    <name type="scientific">Micromonospora eburnea</name>
    <dbReference type="NCBI Taxonomy" id="227316"/>
    <lineage>
        <taxon>Bacteria</taxon>
        <taxon>Bacillati</taxon>
        <taxon>Actinomycetota</taxon>
        <taxon>Actinomycetes</taxon>
        <taxon>Micromonosporales</taxon>
        <taxon>Micromonosporaceae</taxon>
        <taxon>Micromonospora</taxon>
    </lineage>
</organism>
<dbReference type="RefSeq" id="WP_091115918.1">
    <property type="nucleotide sequence ID" value="NZ_FMHY01000002.1"/>
</dbReference>
<reference evidence="3" key="1">
    <citation type="submission" date="2016-06" db="EMBL/GenBank/DDBJ databases">
        <authorList>
            <person name="Varghese N."/>
            <person name="Submissions Spin"/>
        </authorList>
    </citation>
    <scope>NUCLEOTIDE SEQUENCE [LARGE SCALE GENOMIC DNA]</scope>
    <source>
        <strain evidence="3">DSM 44814</strain>
    </source>
</reference>
<dbReference type="InterPro" id="IPR050789">
    <property type="entry name" value="Diverse_Enzym_Activities"/>
</dbReference>
<dbReference type="PROSITE" id="PS51318">
    <property type="entry name" value="TAT"/>
    <property type="match status" value="1"/>
</dbReference>
<dbReference type="InterPro" id="IPR006311">
    <property type="entry name" value="TAT_signal"/>
</dbReference>
<dbReference type="Gene3D" id="3.40.710.10">
    <property type="entry name" value="DD-peptidase/beta-lactamase superfamily"/>
    <property type="match status" value="1"/>
</dbReference>
<dbReference type="InterPro" id="IPR001466">
    <property type="entry name" value="Beta-lactam-related"/>
</dbReference>
<evidence type="ECO:0000259" key="1">
    <source>
        <dbReference type="Pfam" id="PF00144"/>
    </source>
</evidence>
<dbReference type="AlphaFoldDB" id="A0A1C6TYJ5"/>
<dbReference type="SUPFAM" id="SSF56601">
    <property type="entry name" value="beta-lactamase/transpeptidase-like"/>
    <property type="match status" value="1"/>
</dbReference>
<dbReference type="EMBL" id="FMHY01000002">
    <property type="protein sequence ID" value="SCL46827.1"/>
    <property type="molecule type" value="Genomic_DNA"/>
</dbReference>
<keyword evidence="3" id="KW-1185">Reference proteome</keyword>
<dbReference type="PANTHER" id="PTHR43283">
    <property type="entry name" value="BETA-LACTAMASE-RELATED"/>
    <property type="match status" value="1"/>
</dbReference>
<sequence>MTRQEPVRSLTSRPVGRRSLLGLLGAAPIAVGGAWALSGSADTAAAAAAGSGSGASPVPAELRPGGQLDQLLAQMAAQDTFSGTVLIVDGQRRVVTRSYGMADQAKSVPNTDNTIFCLGSVTKMFTAVAVAQLVQQGKVAFDRKLGAYVDGFPSAVADNVTIHQLLTHTSGMGDYFGIDGYFTEAAKWNSAEQVMEGTLGFIRDAPLRFTPGTSHEYSNSGFATLGAVVAQVSGQSYYDYIRQHVFGPAGMTSSDFYTKPQWQADRRIAHPYTRQPSGQRVDIVDQRPLFIGRPDGDAFASAPDLVRFARALLDGALLNPVYTELVLSPKYPVATLPAKPGEPGKPPLPAKSIYQAYGLFQNLVNGKWAAGHNGGNAGISANIEWYPHTRWIAVKLSNYDPEDTMPIDATIQRILTQ</sequence>
<evidence type="ECO:0000313" key="3">
    <source>
        <dbReference type="Proteomes" id="UP000199696"/>
    </source>
</evidence>
<dbReference type="InterPro" id="IPR012338">
    <property type="entry name" value="Beta-lactam/transpept-like"/>
</dbReference>
<evidence type="ECO:0000313" key="2">
    <source>
        <dbReference type="EMBL" id="SCL46827.1"/>
    </source>
</evidence>
<name>A0A1C6TYJ5_9ACTN</name>
<feature type="domain" description="Beta-lactamase-related" evidence="1">
    <location>
        <begin position="69"/>
        <end position="410"/>
    </location>
</feature>